<gene>
    <name evidence="3" type="ORF">L3V18_02810</name>
</gene>
<dbReference type="InterPro" id="IPR001466">
    <property type="entry name" value="Beta-lactam-related"/>
</dbReference>
<feature type="domain" description="Beta-lactamase-related" evidence="2">
    <location>
        <begin position="76"/>
        <end position="397"/>
    </location>
</feature>
<dbReference type="EMBL" id="JAKJPO010000001">
    <property type="protein sequence ID" value="MCF7220724.1"/>
    <property type="molecule type" value="Genomic_DNA"/>
</dbReference>
<dbReference type="SUPFAM" id="SSF56601">
    <property type="entry name" value="beta-lactamase/transpeptidase-like"/>
    <property type="match status" value="1"/>
</dbReference>
<evidence type="ECO:0000256" key="1">
    <source>
        <dbReference type="SAM" id="SignalP"/>
    </source>
</evidence>
<reference evidence="3 4" key="3">
    <citation type="submission" date="2022-01" db="EMBL/GenBank/DDBJ databases">
        <authorList>
            <person name="Zhou L.Y."/>
        </authorList>
    </citation>
    <scope>NUCLEOTIDE SEQUENCE [LARGE SCALE GENOMIC DNA]</scope>
    <source>
        <strain evidence="3 4">TLK-CK17</strain>
    </source>
</reference>
<evidence type="ECO:0000259" key="2">
    <source>
        <dbReference type="Pfam" id="PF00144"/>
    </source>
</evidence>
<evidence type="ECO:0000313" key="4">
    <source>
        <dbReference type="Proteomes" id="UP001430796"/>
    </source>
</evidence>
<reference evidence="4" key="2">
    <citation type="submission" date="2022-01" db="EMBL/GenBank/DDBJ databases">
        <title>Lysobacter chinensis sp. nov., a bacterium isolated from cow dung compost.</title>
        <authorList>
            <person name="Zhou L.Y."/>
        </authorList>
    </citation>
    <scope>NUCLEOTIDE SEQUENCE [LARGE SCALE GENOMIC DNA]</scope>
    <source>
        <strain evidence="4">TLK-CK17</strain>
    </source>
</reference>
<organism evidence="3 4">
    <name type="scientific">Marilutibacter chinensis</name>
    <dbReference type="NCBI Taxonomy" id="2912247"/>
    <lineage>
        <taxon>Bacteria</taxon>
        <taxon>Pseudomonadati</taxon>
        <taxon>Pseudomonadota</taxon>
        <taxon>Gammaproteobacteria</taxon>
        <taxon>Lysobacterales</taxon>
        <taxon>Lysobacteraceae</taxon>
        <taxon>Marilutibacter</taxon>
    </lineage>
</organism>
<feature type="chain" id="PRO_5046545596" evidence="1">
    <location>
        <begin position="34"/>
        <end position="506"/>
    </location>
</feature>
<keyword evidence="4" id="KW-1185">Reference proteome</keyword>
<keyword evidence="1" id="KW-0732">Signal</keyword>
<dbReference type="PANTHER" id="PTHR46825:SF9">
    <property type="entry name" value="BETA-LACTAMASE-RELATED DOMAIN-CONTAINING PROTEIN"/>
    <property type="match status" value="1"/>
</dbReference>
<dbReference type="RefSeq" id="WP_237053075.1">
    <property type="nucleotide sequence ID" value="NZ_JAKJPO010000001.1"/>
</dbReference>
<proteinExistence type="predicted"/>
<dbReference type="PANTHER" id="PTHR46825">
    <property type="entry name" value="D-ALANYL-D-ALANINE-CARBOXYPEPTIDASE/ENDOPEPTIDASE AMPH"/>
    <property type="match status" value="1"/>
</dbReference>
<dbReference type="InterPro" id="IPR050491">
    <property type="entry name" value="AmpC-like"/>
</dbReference>
<reference evidence="3 4" key="1">
    <citation type="submission" date="2022-01" db="EMBL/GenBank/DDBJ databases">
        <title>Lysobacter chinensis sp. nov., a bacterium isolated from cow dung compost.</title>
        <authorList>
            <person name="Liu Y."/>
        </authorList>
    </citation>
    <scope>NUCLEOTIDE SEQUENCE [LARGE SCALE GENOMIC DNA]</scope>
    <source>
        <strain evidence="3 4">TLK-CK17</strain>
    </source>
</reference>
<evidence type="ECO:0000313" key="3">
    <source>
        <dbReference type="EMBL" id="MCF7220724.1"/>
    </source>
</evidence>
<dbReference type="Gene3D" id="3.40.710.10">
    <property type="entry name" value="DD-peptidase/beta-lactamase superfamily"/>
    <property type="match status" value="1"/>
</dbReference>
<protein>
    <submittedName>
        <fullName evidence="3">Beta-lactamase family protein</fullName>
    </submittedName>
</protein>
<name>A0ABS9HP16_9GAMM</name>
<comment type="caution">
    <text evidence="3">The sequence shown here is derived from an EMBL/GenBank/DDBJ whole genome shotgun (WGS) entry which is preliminary data.</text>
</comment>
<accession>A0ABS9HP16</accession>
<dbReference type="InterPro" id="IPR012338">
    <property type="entry name" value="Beta-lactam/transpept-like"/>
</dbReference>
<dbReference type="Proteomes" id="UP001430796">
    <property type="component" value="Unassembled WGS sequence"/>
</dbReference>
<dbReference type="Pfam" id="PF00144">
    <property type="entry name" value="Beta-lactamase"/>
    <property type="match status" value="1"/>
</dbReference>
<sequence length="506" mass="55042">MIKDSPACSTNMRSKVGTVVCCLAVMTSLHAVAGSRVPDPAEPACTETAAAARIQNNLLPFHYLEGQVSTSSIPQQMLAQDIPGVSIAFVDDGKIAWCLTYGYGRLADAERVTPETVFTAASLSKPVAAMTALALVDRGQLELDGDVNAQLVDWKIPESEFLTDHKVTLRHLIGHTAGIKNHVSTSYGIDDDIPTLEQMLAGTGPSVDPAVTVVATPGERYKYSNPGYSIVQKLVQDATGQDFQTVVERLVFTLAGMDDSSFSQPAPARLMERAATGYSNELRPYPYMIFPFQAAGGLWTTPSDLATFMATIIDDYHTGRGTLISRGMAEEVFSRSEVRLGFAKKLGADDDLIFEHWGSNAGFTSYMVGSLKDRQGLVIMTNSDNGFGLMASIARSVALEYGWAPLEPVVYRPVSTPLDHPERFTGRFGNRADASQTLVFSLQDDALHVLTASAESPQALVQVADRKYILPSRHTTYEFLEGKDGIVTWVRVTTESSYNYDLPRND</sequence>
<feature type="signal peptide" evidence="1">
    <location>
        <begin position="1"/>
        <end position="33"/>
    </location>
</feature>